<feature type="domain" description="Peptidase A1" evidence="1">
    <location>
        <begin position="1"/>
        <end position="76"/>
    </location>
</feature>
<proteinExistence type="predicted"/>
<dbReference type="Pfam" id="PF14541">
    <property type="entry name" value="TAXi_C"/>
    <property type="match status" value="1"/>
</dbReference>
<dbReference type="AlphaFoldDB" id="M0ZW76"/>
<dbReference type="Proteomes" id="UP000011115">
    <property type="component" value="Unassembled WGS sequence"/>
</dbReference>
<dbReference type="PROSITE" id="PS51767">
    <property type="entry name" value="PEPTIDASE_A1"/>
    <property type="match status" value="1"/>
</dbReference>
<reference evidence="2" key="2">
    <citation type="submission" date="2015-06" db="UniProtKB">
        <authorList>
            <consortium name="EnsemblPlants"/>
        </authorList>
    </citation>
    <scope>IDENTIFICATION</scope>
    <source>
        <strain evidence="2">DM1-3 516 R44</strain>
    </source>
</reference>
<sequence>MDSPDANTSLIPSLSLTMSGGGQLAVNDPIIVISTQNQLMYCLAIVKSDALNIIGQNFMTGYRFVFDREKIILGWKKFDCYDIEKIDHFPSQPVNTTRVPPAVAVVPGNDNAERSHERTTNTRQSSFASSVFQTCYLNLINCFLASLILLLL</sequence>
<protein>
    <submittedName>
        <fullName evidence="2">Aspartic proteinase nepenthesin-2</fullName>
    </submittedName>
</protein>
<dbReference type="Gramene" id="PGSC0003DMT400009411">
    <property type="protein sequence ID" value="PGSC0003DMT400009411"/>
    <property type="gene ID" value="PGSC0003DMG400003656"/>
</dbReference>
<dbReference type="ExpressionAtlas" id="M0ZW76">
    <property type="expression patterns" value="baseline"/>
</dbReference>
<gene>
    <name evidence="2" type="primary">LOC102603230</name>
</gene>
<accession>M0ZW76</accession>
<dbReference type="InterPro" id="IPR021109">
    <property type="entry name" value="Peptidase_aspartic_dom_sf"/>
</dbReference>
<dbReference type="Gene3D" id="2.40.70.10">
    <property type="entry name" value="Acid Proteases"/>
    <property type="match status" value="1"/>
</dbReference>
<dbReference type="SUPFAM" id="SSF50630">
    <property type="entry name" value="Acid proteases"/>
    <property type="match status" value="1"/>
</dbReference>
<dbReference type="InterPro" id="IPR032799">
    <property type="entry name" value="TAXi_C"/>
</dbReference>
<keyword evidence="3" id="KW-1185">Reference proteome</keyword>
<evidence type="ECO:0000259" key="1">
    <source>
        <dbReference type="PROSITE" id="PS51767"/>
    </source>
</evidence>
<name>M0ZW76_SOLTU</name>
<evidence type="ECO:0000313" key="2">
    <source>
        <dbReference type="EnsemblPlants" id="PGSC0003DMT400009411"/>
    </source>
</evidence>
<organism evidence="2 3">
    <name type="scientific">Solanum tuberosum</name>
    <name type="common">Potato</name>
    <dbReference type="NCBI Taxonomy" id="4113"/>
    <lineage>
        <taxon>Eukaryota</taxon>
        <taxon>Viridiplantae</taxon>
        <taxon>Streptophyta</taxon>
        <taxon>Embryophyta</taxon>
        <taxon>Tracheophyta</taxon>
        <taxon>Spermatophyta</taxon>
        <taxon>Magnoliopsida</taxon>
        <taxon>eudicotyledons</taxon>
        <taxon>Gunneridae</taxon>
        <taxon>Pentapetalae</taxon>
        <taxon>asterids</taxon>
        <taxon>lamiids</taxon>
        <taxon>Solanales</taxon>
        <taxon>Solanaceae</taxon>
        <taxon>Solanoideae</taxon>
        <taxon>Solaneae</taxon>
        <taxon>Solanum</taxon>
    </lineage>
</organism>
<evidence type="ECO:0000313" key="3">
    <source>
        <dbReference type="Proteomes" id="UP000011115"/>
    </source>
</evidence>
<reference evidence="3" key="1">
    <citation type="journal article" date="2011" name="Nature">
        <title>Genome sequence and analysis of the tuber crop potato.</title>
        <authorList>
            <consortium name="The Potato Genome Sequencing Consortium"/>
        </authorList>
    </citation>
    <scope>NUCLEOTIDE SEQUENCE [LARGE SCALE GENOMIC DNA]</scope>
    <source>
        <strain evidence="3">cv. DM1-3 516 R44</strain>
    </source>
</reference>
<dbReference type="EnsemblPlants" id="PGSC0003DMT400009411">
    <property type="protein sequence ID" value="PGSC0003DMT400009411"/>
    <property type="gene ID" value="PGSC0003DMG400003656"/>
</dbReference>
<dbReference type="InterPro" id="IPR033121">
    <property type="entry name" value="PEPTIDASE_A1"/>
</dbReference>
<dbReference type="OrthoDB" id="2747330at2759"/>